<dbReference type="STRING" id="1287681.M7SVX2"/>
<dbReference type="PANTHER" id="PTHR43200">
    <property type="entry name" value="PHOSPHATASE"/>
    <property type="match status" value="1"/>
</dbReference>
<dbReference type="Proteomes" id="UP000012174">
    <property type="component" value="Unassembled WGS sequence"/>
</dbReference>
<evidence type="ECO:0000256" key="6">
    <source>
        <dbReference type="PIRSR" id="PIRSR600760-2"/>
    </source>
</evidence>
<dbReference type="Gene3D" id="3.40.190.80">
    <property type="match status" value="1"/>
</dbReference>
<dbReference type="CDD" id="cd01517">
    <property type="entry name" value="PAP_phosphatase"/>
    <property type="match status" value="1"/>
</dbReference>
<feature type="binding site" evidence="6">
    <location>
        <position position="70"/>
    </location>
    <ligand>
        <name>Mg(2+)</name>
        <dbReference type="ChEBI" id="CHEBI:18420"/>
        <label>1</label>
        <note>catalytic</note>
    </ligand>
</feature>
<dbReference type="KEGG" id="ela:UCREL1_4556"/>
<dbReference type="GO" id="GO:0008441">
    <property type="term" value="F:3'(2'),5'-bisphosphate nucleotidase activity"/>
    <property type="evidence" value="ECO:0007669"/>
    <property type="project" value="TreeGrafter"/>
</dbReference>
<protein>
    <submittedName>
        <fullName evidence="8">Putative 3-bisphosphate nucleotidase protein</fullName>
    </submittedName>
</protein>
<keyword evidence="7" id="KW-0472">Membrane</keyword>
<dbReference type="Gene3D" id="3.30.540.10">
    <property type="entry name" value="Fructose-1,6-Bisphosphatase, subunit A, domain 1"/>
    <property type="match status" value="1"/>
</dbReference>
<evidence type="ECO:0000256" key="5">
    <source>
        <dbReference type="ARBA" id="ARBA00022842"/>
    </source>
</evidence>
<dbReference type="InterPro" id="IPR000760">
    <property type="entry name" value="Inositol_monophosphatase-like"/>
</dbReference>
<evidence type="ECO:0000256" key="2">
    <source>
        <dbReference type="ARBA" id="ARBA00009759"/>
    </source>
</evidence>
<evidence type="ECO:0000256" key="7">
    <source>
        <dbReference type="SAM" id="Phobius"/>
    </source>
</evidence>
<proteinExistence type="inferred from homology"/>
<keyword evidence="3 6" id="KW-0479">Metal-binding</keyword>
<feature type="binding site" evidence="6">
    <location>
        <position position="132"/>
    </location>
    <ligand>
        <name>Mg(2+)</name>
        <dbReference type="ChEBI" id="CHEBI:18420"/>
        <label>1</label>
        <note>catalytic</note>
    </ligand>
</feature>
<dbReference type="InterPro" id="IPR051090">
    <property type="entry name" value="Inositol_monoP_superfamily"/>
</dbReference>
<dbReference type="SUPFAM" id="SSF56655">
    <property type="entry name" value="Carbohydrate phosphatase"/>
    <property type="match status" value="1"/>
</dbReference>
<evidence type="ECO:0000256" key="1">
    <source>
        <dbReference type="ARBA" id="ARBA00001946"/>
    </source>
</evidence>
<evidence type="ECO:0000256" key="3">
    <source>
        <dbReference type="ARBA" id="ARBA00022723"/>
    </source>
</evidence>
<dbReference type="OMA" id="EGCIFFA"/>
<sequence length="364" mass="38571">MDSPYSRELEVAFGALQKAAKISRSVLAEADLGVLAKDDLSPVTIADFAIQALLTATFHAAFPDDKFVGEESAAELRENPTLLARVWGHLRRDAGEDEDGIPDSPEQACEMIDWCGAGVPGGAGSGRVWVFDPIDGTQNFVHGGLYAINVALLEDGKQVLSAVGCPNLALDAQAPVLDSSLDPDGRGCIAFAVRGHGTHVRSLLAEGSSDETPITIRTIPQHAETARDLQSVTSMSALASGLEDLHAAAAAQLQMPFPGCNLLPWVLRYVVMGLGLANTTFWVYVSRGRLAKTWDHAGAMLLFEEVGGKITDVDGRPIDLTAGRKLSANYGFVAAPGNLHDRVLRTLQDVVRKDGRIAIAGPGA</sequence>
<comment type="cofactor">
    <cofactor evidence="1 6">
        <name>Mg(2+)</name>
        <dbReference type="ChEBI" id="CHEBI:18420"/>
    </cofactor>
</comment>
<dbReference type="HOGENOM" id="CLU_033446_1_0_1"/>
<dbReference type="Pfam" id="PF00459">
    <property type="entry name" value="Inositol_P"/>
    <property type="match status" value="1"/>
</dbReference>
<keyword evidence="4" id="KW-0378">Hydrolase</keyword>
<name>M7SVX2_EUTLA</name>
<dbReference type="PANTHER" id="PTHR43200:SF2">
    <property type="entry name" value="3'(2'),5'-BISPHOSPHATE NUCLEOTIDASE"/>
    <property type="match status" value="1"/>
</dbReference>
<keyword evidence="5 6" id="KW-0460">Magnesium</keyword>
<feature type="binding site" evidence="6">
    <location>
        <position position="134"/>
    </location>
    <ligand>
        <name>Mg(2+)</name>
        <dbReference type="ChEBI" id="CHEBI:18420"/>
        <label>1</label>
        <note>catalytic</note>
    </ligand>
</feature>
<evidence type="ECO:0000256" key="4">
    <source>
        <dbReference type="ARBA" id="ARBA00022801"/>
    </source>
</evidence>
<dbReference type="EMBL" id="KB706240">
    <property type="protein sequence ID" value="EMR68432.1"/>
    <property type="molecule type" value="Genomic_DNA"/>
</dbReference>
<dbReference type="eggNOG" id="KOG1528">
    <property type="taxonomic scope" value="Eukaryota"/>
</dbReference>
<comment type="similarity">
    <text evidence="2">Belongs to the inositol monophosphatase superfamily.</text>
</comment>
<feature type="binding site" evidence="6">
    <location>
        <position position="295"/>
    </location>
    <ligand>
        <name>Mg(2+)</name>
        <dbReference type="ChEBI" id="CHEBI:18420"/>
        <label>1</label>
        <note>catalytic</note>
    </ligand>
</feature>
<evidence type="ECO:0000313" key="9">
    <source>
        <dbReference type="Proteomes" id="UP000012174"/>
    </source>
</evidence>
<dbReference type="GO" id="GO:0000103">
    <property type="term" value="P:sulfate assimilation"/>
    <property type="evidence" value="ECO:0007669"/>
    <property type="project" value="TreeGrafter"/>
</dbReference>
<reference evidence="9" key="1">
    <citation type="journal article" date="2013" name="Genome Announc.">
        <title>Draft genome sequence of the grapevine dieback fungus Eutypa lata UCR-EL1.</title>
        <authorList>
            <person name="Blanco-Ulate B."/>
            <person name="Rolshausen P.E."/>
            <person name="Cantu D."/>
        </authorList>
    </citation>
    <scope>NUCLEOTIDE SEQUENCE [LARGE SCALE GENOMIC DNA]</scope>
    <source>
        <strain evidence="9">UCR-EL1</strain>
    </source>
</reference>
<evidence type="ECO:0000313" key="8">
    <source>
        <dbReference type="EMBL" id="EMR68432.1"/>
    </source>
</evidence>
<organism evidence="8 9">
    <name type="scientific">Eutypa lata (strain UCR-EL1)</name>
    <name type="common">Grapevine dieback disease fungus</name>
    <name type="synonym">Eutypa armeniacae</name>
    <dbReference type="NCBI Taxonomy" id="1287681"/>
    <lineage>
        <taxon>Eukaryota</taxon>
        <taxon>Fungi</taxon>
        <taxon>Dikarya</taxon>
        <taxon>Ascomycota</taxon>
        <taxon>Pezizomycotina</taxon>
        <taxon>Sordariomycetes</taxon>
        <taxon>Xylariomycetidae</taxon>
        <taxon>Xylariales</taxon>
        <taxon>Diatrypaceae</taxon>
        <taxon>Eutypa</taxon>
    </lineage>
</organism>
<keyword evidence="9" id="KW-1185">Reference proteome</keyword>
<gene>
    <name evidence="8" type="ORF">UCREL1_4556</name>
</gene>
<keyword evidence="7" id="KW-1133">Transmembrane helix</keyword>
<dbReference type="AlphaFoldDB" id="M7SVX2"/>
<feature type="transmembrane region" description="Helical" evidence="7">
    <location>
        <begin position="262"/>
        <end position="285"/>
    </location>
</feature>
<dbReference type="GO" id="GO:0046872">
    <property type="term" value="F:metal ion binding"/>
    <property type="evidence" value="ECO:0007669"/>
    <property type="project" value="UniProtKB-KW"/>
</dbReference>
<feature type="binding site" evidence="6">
    <location>
        <position position="135"/>
    </location>
    <ligand>
        <name>Mg(2+)</name>
        <dbReference type="ChEBI" id="CHEBI:18420"/>
        <label>1</label>
        <note>catalytic</note>
    </ligand>
</feature>
<dbReference type="OrthoDB" id="411145at2759"/>
<accession>M7SVX2</accession>
<keyword evidence="7" id="KW-0812">Transmembrane</keyword>